<sequence>MTLIKHDFIVIKSCLIIHGVFNFILYQICKEISI</sequence>
<name>A0A6C0LUF4_9ZZZZ</name>
<proteinExistence type="predicted"/>
<evidence type="ECO:0000313" key="1">
    <source>
        <dbReference type="EMBL" id="QHU34020.1"/>
    </source>
</evidence>
<dbReference type="EMBL" id="MN740566">
    <property type="protein sequence ID" value="QHU34020.1"/>
    <property type="molecule type" value="Genomic_DNA"/>
</dbReference>
<dbReference type="AlphaFoldDB" id="A0A6C0LUF4"/>
<accession>A0A6C0LUF4</accession>
<reference evidence="1" key="1">
    <citation type="journal article" date="2020" name="Nature">
        <title>Giant virus diversity and host interactions through global metagenomics.</title>
        <authorList>
            <person name="Schulz F."/>
            <person name="Roux S."/>
            <person name="Paez-Espino D."/>
            <person name="Jungbluth S."/>
            <person name="Walsh D.A."/>
            <person name="Denef V.J."/>
            <person name="McMahon K.D."/>
            <person name="Konstantinidis K.T."/>
            <person name="Eloe-Fadrosh E.A."/>
            <person name="Kyrpides N.C."/>
            <person name="Woyke T."/>
        </authorList>
    </citation>
    <scope>NUCLEOTIDE SEQUENCE</scope>
    <source>
        <strain evidence="1">GVMAG-S-1016704-142</strain>
    </source>
</reference>
<protein>
    <submittedName>
        <fullName evidence="1">Uncharacterized protein</fullName>
    </submittedName>
</protein>
<organism evidence="1">
    <name type="scientific">viral metagenome</name>
    <dbReference type="NCBI Taxonomy" id="1070528"/>
    <lineage>
        <taxon>unclassified sequences</taxon>
        <taxon>metagenomes</taxon>
        <taxon>organismal metagenomes</taxon>
    </lineage>
</organism>